<name>A0A9W6GJL0_9FUSO</name>
<dbReference type="Gene3D" id="1.25.40.10">
    <property type="entry name" value="Tetratricopeptide repeat domain"/>
    <property type="match status" value="1"/>
</dbReference>
<reference evidence="2" key="1">
    <citation type="submission" date="2022-12" db="EMBL/GenBank/DDBJ databases">
        <title>Reference genome sequencing for broad-spectrum identification of bacterial and archaeal isolates by mass spectrometry.</title>
        <authorList>
            <person name="Sekiguchi Y."/>
            <person name="Tourlousse D.M."/>
        </authorList>
    </citation>
    <scope>NUCLEOTIDE SEQUENCE</scope>
    <source>
        <strain evidence="2">10succ1</strain>
    </source>
</reference>
<gene>
    <name evidence="2" type="ORF">PM10SUCC1_09370</name>
</gene>
<dbReference type="PROSITE" id="PS50005">
    <property type="entry name" value="TPR"/>
    <property type="match status" value="2"/>
</dbReference>
<keyword evidence="3" id="KW-1185">Reference proteome</keyword>
<organism evidence="2 3">
    <name type="scientific">Propionigenium maris DSM 9537</name>
    <dbReference type="NCBI Taxonomy" id="1123000"/>
    <lineage>
        <taxon>Bacteria</taxon>
        <taxon>Fusobacteriati</taxon>
        <taxon>Fusobacteriota</taxon>
        <taxon>Fusobacteriia</taxon>
        <taxon>Fusobacteriales</taxon>
        <taxon>Fusobacteriaceae</taxon>
        <taxon>Propionigenium</taxon>
    </lineage>
</organism>
<feature type="repeat" description="TPR" evidence="1">
    <location>
        <begin position="461"/>
        <end position="494"/>
    </location>
</feature>
<dbReference type="SUPFAM" id="SSF48452">
    <property type="entry name" value="TPR-like"/>
    <property type="match status" value="1"/>
</dbReference>
<proteinExistence type="predicted"/>
<comment type="caution">
    <text evidence="2">The sequence shown here is derived from an EMBL/GenBank/DDBJ whole genome shotgun (WGS) entry which is preliminary data.</text>
</comment>
<evidence type="ECO:0000313" key="3">
    <source>
        <dbReference type="Proteomes" id="UP001144471"/>
    </source>
</evidence>
<dbReference type="InterPro" id="IPR019734">
    <property type="entry name" value="TPR_rpt"/>
</dbReference>
<dbReference type="Pfam" id="PF13174">
    <property type="entry name" value="TPR_6"/>
    <property type="match status" value="1"/>
</dbReference>
<accession>A0A9W6GJL0</accession>
<evidence type="ECO:0008006" key="4">
    <source>
        <dbReference type="Google" id="ProtNLM"/>
    </source>
</evidence>
<sequence length="510" mass="60352">MKKIILLIGLIYASLINLTPERAYSMSGKRMEERPKEASEGLDRLREKEAAEKEAEEYVVKPLEQPDIIVNEENIGGLYRELSDRDGTALVRRYPESYTGDYYEAYTGEILGINAMNPAKVRLIKYPYMSENETFIKENVVFFETYYQGDYLIEVEDKSENKRVVEVRVKHKYNFTEKQNYDIILNSYRAKNIEVFLPAKELFILSYPNSFAIRDIYFMEAELYIALKKYGKARESIHRIRGEYKLTAAEDEKLILLEEKTLEKGSRVWKNYLYKNRKTGDLKKKLLTYLHTGVKLEKRDLELLKGEYRRTHSKKTAQIIGDYYAEAGDRGEALRYLAYAGDYEKICRIYLKSREIELFDKTLSKVDRSRQGALTAEKKKILKTIEVERELELGRIRFESNNYQEAILFFDRAKRRNPEISEKLGVELDLGMSYYNLFDYEKAVEHLLRVEETTKDSYKGLEADYYVAMSYYRGENREESLKYFQKIVEDYPETSWAKKSMIYIIRLRKE</sequence>
<protein>
    <recommendedName>
        <fullName evidence="4">Tetratricopeptide repeat protein</fullName>
    </recommendedName>
</protein>
<feature type="repeat" description="TPR" evidence="1">
    <location>
        <begin position="387"/>
        <end position="420"/>
    </location>
</feature>
<dbReference type="AlphaFoldDB" id="A0A9W6GJL0"/>
<dbReference type="RefSeq" id="WP_281833880.1">
    <property type="nucleotide sequence ID" value="NZ_BSDY01000004.1"/>
</dbReference>
<dbReference type="EMBL" id="BSDY01000004">
    <property type="protein sequence ID" value="GLI55423.1"/>
    <property type="molecule type" value="Genomic_DNA"/>
</dbReference>
<dbReference type="InterPro" id="IPR011990">
    <property type="entry name" value="TPR-like_helical_dom_sf"/>
</dbReference>
<dbReference type="Proteomes" id="UP001144471">
    <property type="component" value="Unassembled WGS sequence"/>
</dbReference>
<evidence type="ECO:0000256" key="1">
    <source>
        <dbReference type="PROSITE-ProRule" id="PRU00339"/>
    </source>
</evidence>
<evidence type="ECO:0000313" key="2">
    <source>
        <dbReference type="EMBL" id="GLI55423.1"/>
    </source>
</evidence>
<keyword evidence="1" id="KW-0802">TPR repeat</keyword>